<organism evidence="1 2">
    <name type="scientific">Sediminitomix flava</name>
    <dbReference type="NCBI Taxonomy" id="379075"/>
    <lineage>
        <taxon>Bacteria</taxon>
        <taxon>Pseudomonadati</taxon>
        <taxon>Bacteroidota</taxon>
        <taxon>Cytophagia</taxon>
        <taxon>Cytophagales</taxon>
        <taxon>Flammeovirgaceae</taxon>
        <taxon>Sediminitomix</taxon>
    </lineage>
</organism>
<dbReference type="RefSeq" id="WP_109617709.1">
    <property type="nucleotide sequence ID" value="NZ_QGDO01000002.1"/>
</dbReference>
<sequence>MNKNKAILILAPYPKSIAPSQRFRFEQYLEQLEKEGLDYDYIPFLDLATWKVLHQAGNFGSKAWGILRAFLKRFNLLFSLTKYKYVFIHREASHIGPPIFEFLIAKVFRKKLIYDFDDAIWLPNYSEHNAKFHWLKMYGKVNYIMKWAYKVSVGNKYLGKYASQYNSNIVINPTTIDTEYYHNPELYKKALVNELEFEGEIQQKPVIGWTGTLTTAKYLDFLIPVLQKLEENYDFEFRVISNEKPKWDLKSLVYQDWKKETEIEDLCQFDIGVMPLTDDIWAKGKCGFKALQYMALEVPAIVSPVGVNTEIVDHSLNGFICTTTEEWYLALKELLDHPHQRNEMGLEARKKIIDYYSVLSNAANVVELFS</sequence>
<gene>
    <name evidence="1" type="ORF">BC781_102837</name>
</gene>
<accession>A0A315ZEN4</accession>
<evidence type="ECO:0000313" key="1">
    <source>
        <dbReference type="EMBL" id="PWJ43288.1"/>
    </source>
</evidence>
<proteinExistence type="predicted"/>
<dbReference type="OrthoDB" id="9815351at2"/>
<keyword evidence="1" id="KW-0808">Transferase</keyword>
<evidence type="ECO:0000313" key="2">
    <source>
        <dbReference type="Proteomes" id="UP000245535"/>
    </source>
</evidence>
<dbReference type="CDD" id="cd03801">
    <property type="entry name" value="GT4_PimA-like"/>
    <property type="match status" value="1"/>
</dbReference>
<dbReference type="EMBL" id="QGDO01000002">
    <property type="protein sequence ID" value="PWJ43288.1"/>
    <property type="molecule type" value="Genomic_DNA"/>
</dbReference>
<reference evidence="1 2" key="1">
    <citation type="submission" date="2018-03" db="EMBL/GenBank/DDBJ databases">
        <title>Genomic Encyclopedia of Archaeal and Bacterial Type Strains, Phase II (KMG-II): from individual species to whole genera.</title>
        <authorList>
            <person name="Goeker M."/>
        </authorList>
    </citation>
    <scope>NUCLEOTIDE SEQUENCE [LARGE SCALE GENOMIC DNA]</scope>
    <source>
        <strain evidence="1 2">DSM 28229</strain>
    </source>
</reference>
<dbReference type="Pfam" id="PF13692">
    <property type="entry name" value="Glyco_trans_1_4"/>
    <property type="match status" value="1"/>
</dbReference>
<comment type="caution">
    <text evidence="1">The sequence shown here is derived from an EMBL/GenBank/DDBJ whole genome shotgun (WGS) entry which is preliminary data.</text>
</comment>
<dbReference type="SUPFAM" id="SSF53756">
    <property type="entry name" value="UDP-Glycosyltransferase/glycogen phosphorylase"/>
    <property type="match status" value="1"/>
</dbReference>
<dbReference type="PANTHER" id="PTHR12526">
    <property type="entry name" value="GLYCOSYLTRANSFERASE"/>
    <property type="match status" value="1"/>
</dbReference>
<keyword evidence="2" id="KW-1185">Reference proteome</keyword>
<protein>
    <submittedName>
        <fullName evidence="1">Glycosyltransferase involved in cell wall biosynthesis</fullName>
    </submittedName>
</protein>
<dbReference type="AlphaFoldDB" id="A0A315ZEN4"/>
<dbReference type="GO" id="GO:0016740">
    <property type="term" value="F:transferase activity"/>
    <property type="evidence" value="ECO:0007669"/>
    <property type="project" value="UniProtKB-KW"/>
</dbReference>
<name>A0A315ZEN4_SEDFL</name>
<dbReference type="Proteomes" id="UP000245535">
    <property type="component" value="Unassembled WGS sequence"/>
</dbReference>
<dbReference type="PANTHER" id="PTHR12526:SF627">
    <property type="entry name" value="D-RHAMNOSYLTRANSFERASE WBPZ"/>
    <property type="match status" value="1"/>
</dbReference>
<dbReference type="Gene3D" id="3.40.50.2000">
    <property type="entry name" value="Glycogen Phosphorylase B"/>
    <property type="match status" value="2"/>
</dbReference>